<gene>
    <name evidence="1" type="ORF">LEP1GSC038_0307</name>
</gene>
<name>M6FXS9_9LEPT</name>
<protein>
    <submittedName>
        <fullName evidence="1">Uncharacterized protein</fullName>
    </submittedName>
</protein>
<comment type="caution">
    <text evidence="1">The sequence shown here is derived from an EMBL/GenBank/DDBJ whole genome shotgun (WGS) entry which is preliminary data.</text>
</comment>
<sequence length="39" mass="4702">MYIKFNFEYGSLSELETTQKNTLSLLKMLIPNQIILRYF</sequence>
<proteinExistence type="predicted"/>
<organism evidence="1 2">
    <name type="scientific">Leptospira weilii str. 2006001855</name>
    <dbReference type="NCBI Taxonomy" id="996804"/>
    <lineage>
        <taxon>Bacteria</taxon>
        <taxon>Pseudomonadati</taxon>
        <taxon>Spirochaetota</taxon>
        <taxon>Spirochaetia</taxon>
        <taxon>Leptospirales</taxon>
        <taxon>Leptospiraceae</taxon>
        <taxon>Leptospira</taxon>
    </lineage>
</organism>
<accession>M6FXS9</accession>
<dbReference type="Proteomes" id="UP000012101">
    <property type="component" value="Unassembled WGS sequence"/>
</dbReference>
<dbReference type="EMBL" id="AFJM02000046">
    <property type="protein sequence ID" value="EMM71556.1"/>
    <property type="molecule type" value="Genomic_DNA"/>
</dbReference>
<evidence type="ECO:0000313" key="2">
    <source>
        <dbReference type="Proteomes" id="UP000012101"/>
    </source>
</evidence>
<evidence type="ECO:0000313" key="1">
    <source>
        <dbReference type="EMBL" id="EMM71556.1"/>
    </source>
</evidence>
<dbReference type="AlphaFoldDB" id="M6FXS9"/>
<reference evidence="1 2" key="1">
    <citation type="submission" date="2013-01" db="EMBL/GenBank/DDBJ databases">
        <authorList>
            <person name="Harkins D.M."/>
            <person name="Durkin A.S."/>
            <person name="Brinkac L.M."/>
            <person name="Haft D.H."/>
            <person name="Selengut J.D."/>
            <person name="Sanka R."/>
            <person name="DePew J."/>
            <person name="Purushe J."/>
            <person name="Hospenthal D.R."/>
            <person name="Murray C.K."/>
            <person name="Pimentel G."/>
            <person name="Wasfy M."/>
            <person name="Vinetz J.M."/>
            <person name="Sutton G.G."/>
            <person name="Nierman W.C."/>
            <person name="Fouts D.E."/>
        </authorList>
    </citation>
    <scope>NUCLEOTIDE SEQUENCE [LARGE SCALE GENOMIC DNA]</scope>
    <source>
        <strain evidence="1 2">2006001855</strain>
    </source>
</reference>